<feature type="region of interest" description="Disordered" evidence="1">
    <location>
        <begin position="373"/>
        <end position="525"/>
    </location>
</feature>
<dbReference type="OrthoDB" id="4455781at2"/>
<dbReference type="CDD" id="cd00413">
    <property type="entry name" value="Glyco_hydrolase_16"/>
    <property type="match status" value="1"/>
</dbReference>
<evidence type="ECO:0000256" key="2">
    <source>
        <dbReference type="SAM" id="SignalP"/>
    </source>
</evidence>
<dbReference type="Gene3D" id="2.60.120.200">
    <property type="match status" value="1"/>
</dbReference>
<dbReference type="STRING" id="366584.SAMN05216377_101452"/>
<organism evidence="4 5">
    <name type="scientific">Pseudonocardia oroxyli</name>
    <dbReference type="NCBI Taxonomy" id="366584"/>
    <lineage>
        <taxon>Bacteria</taxon>
        <taxon>Bacillati</taxon>
        <taxon>Actinomycetota</taxon>
        <taxon>Actinomycetes</taxon>
        <taxon>Pseudonocardiales</taxon>
        <taxon>Pseudonocardiaceae</taxon>
        <taxon>Pseudonocardia</taxon>
    </lineage>
</organism>
<name>A0A1G7EQY6_PSEOR</name>
<sequence length="525" mass="52398">MKHRARKHLTVVAAVGALALLGPGVALASGVGSQPTTGVTAPATGLLAQETTDAAEPPAAEQPATEPAAAEPAATEPAAAEPAAAEPAAEPAAAEQPAAEPAAAEQPAQEPTDAAGPAAAAPAAPAAPAPAPEPDTAAEIHGWGAPLPQSDEFNYTGQPDPSKWVNIDGCWSGHDGNGKRCGANSTVDGEKLIQKGLPNGDTGWLASKLDQQYGRWEARVRSFNDGDSGNEYHPLLIVWPSSDSWPNDGEYDFLENQAPGEDCANAFIHYPHPNMPVQQEFLEEDDCGAPLSEWHNIAFEWTPDHVRGYIDGKEWYTLKDGAGPGGRANIQGMPSGKLTIQFDNFYGGGMREASYEIDWVRMYTLEPQAIAGDAKAGPGGASTPGATAGPGGASAGDDTTAPSVTTAPDATAPSATAPSATAPSATAPSATAPSATAPSATAPSATAPSATAPSATAPSDTTPADTATANDAPAATQPAAAEPAAAEPAGDSPSGSTPASDTAPAEPPATGASSTGGRSEATPAG</sequence>
<dbReference type="SUPFAM" id="SSF49899">
    <property type="entry name" value="Concanavalin A-like lectins/glucanases"/>
    <property type="match status" value="1"/>
</dbReference>
<evidence type="ECO:0000313" key="5">
    <source>
        <dbReference type="Proteomes" id="UP000198967"/>
    </source>
</evidence>
<dbReference type="GO" id="GO:0004553">
    <property type="term" value="F:hydrolase activity, hydrolyzing O-glycosyl compounds"/>
    <property type="evidence" value="ECO:0007669"/>
    <property type="project" value="InterPro"/>
</dbReference>
<keyword evidence="5" id="KW-1185">Reference proteome</keyword>
<reference evidence="4 5" key="1">
    <citation type="submission" date="2016-10" db="EMBL/GenBank/DDBJ databases">
        <authorList>
            <person name="de Groot N.N."/>
        </authorList>
    </citation>
    <scope>NUCLEOTIDE SEQUENCE [LARGE SCALE GENOMIC DNA]</scope>
    <source>
        <strain evidence="4 5">CGMCC 4.3143</strain>
    </source>
</reference>
<dbReference type="GO" id="GO:0005975">
    <property type="term" value="P:carbohydrate metabolic process"/>
    <property type="evidence" value="ECO:0007669"/>
    <property type="project" value="InterPro"/>
</dbReference>
<evidence type="ECO:0000313" key="4">
    <source>
        <dbReference type="EMBL" id="SDE66118.1"/>
    </source>
</evidence>
<evidence type="ECO:0000256" key="1">
    <source>
        <dbReference type="SAM" id="MobiDB-lite"/>
    </source>
</evidence>
<protein>
    <submittedName>
        <fullName evidence="4">Glycosyl hydrolases family 16</fullName>
    </submittedName>
</protein>
<proteinExistence type="predicted"/>
<dbReference type="Proteomes" id="UP000198967">
    <property type="component" value="Unassembled WGS sequence"/>
</dbReference>
<feature type="compositionally biased region" description="Gly residues" evidence="1">
    <location>
        <begin position="377"/>
        <end position="394"/>
    </location>
</feature>
<feature type="signal peptide" evidence="2">
    <location>
        <begin position="1"/>
        <end position="28"/>
    </location>
</feature>
<dbReference type="AlphaFoldDB" id="A0A1G7EQY6"/>
<feature type="compositionally biased region" description="Low complexity" evidence="1">
    <location>
        <begin position="395"/>
        <end position="494"/>
    </location>
</feature>
<feature type="domain" description="GH16" evidence="3">
    <location>
        <begin position="140"/>
        <end position="368"/>
    </location>
</feature>
<feature type="region of interest" description="Disordered" evidence="1">
    <location>
        <begin position="52"/>
        <end position="156"/>
    </location>
</feature>
<accession>A0A1G7EQY6</accession>
<dbReference type="EMBL" id="FNBE01000001">
    <property type="protein sequence ID" value="SDE66118.1"/>
    <property type="molecule type" value="Genomic_DNA"/>
</dbReference>
<keyword evidence="2" id="KW-0732">Signal</keyword>
<keyword evidence="4" id="KW-0378">Hydrolase</keyword>
<dbReference type="InterPro" id="IPR013320">
    <property type="entry name" value="ConA-like_dom_sf"/>
</dbReference>
<gene>
    <name evidence="4" type="ORF">SAMN05216377_101452</name>
</gene>
<dbReference type="Pfam" id="PF00722">
    <property type="entry name" value="Glyco_hydro_16"/>
    <property type="match status" value="1"/>
</dbReference>
<feature type="compositionally biased region" description="Low complexity" evidence="1">
    <location>
        <begin position="52"/>
        <end position="124"/>
    </location>
</feature>
<feature type="chain" id="PRO_5011455136" evidence="2">
    <location>
        <begin position="29"/>
        <end position="525"/>
    </location>
</feature>
<dbReference type="InterPro" id="IPR000757">
    <property type="entry name" value="Beta-glucanase-like"/>
</dbReference>
<dbReference type="RefSeq" id="WP_093075752.1">
    <property type="nucleotide sequence ID" value="NZ_FNBE01000001.1"/>
</dbReference>
<dbReference type="PROSITE" id="PS51762">
    <property type="entry name" value="GH16_2"/>
    <property type="match status" value="1"/>
</dbReference>
<evidence type="ECO:0000259" key="3">
    <source>
        <dbReference type="PROSITE" id="PS51762"/>
    </source>
</evidence>